<dbReference type="RefSeq" id="WP_074748258.1">
    <property type="nucleotide sequence ID" value="NZ_FNYS01000032.1"/>
</dbReference>
<protein>
    <recommendedName>
        <fullName evidence="3">Preprotein translocase subunit SecB</fullName>
    </recommendedName>
</protein>
<organism evidence="1 2">
    <name type="scientific">Myroides marinus</name>
    <dbReference type="NCBI Taxonomy" id="703342"/>
    <lineage>
        <taxon>Bacteria</taxon>
        <taxon>Pseudomonadati</taxon>
        <taxon>Bacteroidota</taxon>
        <taxon>Flavobacteriia</taxon>
        <taxon>Flavobacteriales</taxon>
        <taxon>Flavobacteriaceae</taxon>
        <taxon>Myroides</taxon>
    </lineage>
</organism>
<proteinExistence type="predicted"/>
<name>A0A1H6YL16_9FLAO</name>
<evidence type="ECO:0008006" key="3">
    <source>
        <dbReference type="Google" id="ProtNLM"/>
    </source>
</evidence>
<dbReference type="GeneID" id="82258758"/>
<dbReference type="Proteomes" id="UP000183077">
    <property type="component" value="Unassembled WGS sequence"/>
</dbReference>
<gene>
    <name evidence="1" type="ORF">SAMN04488018_13213</name>
</gene>
<accession>A0A1H6YL16</accession>
<evidence type="ECO:0000313" key="1">
    <source>
        <dbReference type="EMBL" id="SEJ39637.1"/>
    </source>
</evidence>
<dbReference type="AlphaFoldDB" id="A0A1H6YL16"/>
<evidence type="ECO:0000313" key="2">
    <source>
        <dbReference type="Proteomes" id="UP000183077"/>
    </source>
</evidence>
<dbReference type="EMBL" id="FNYS01000032">
    <property type="protein sequence ID" value="SEJ39637.1"/>
    <property type="molecule type" value="Genomic_DNA"/>
</dbReference>
<reference evidence="1 2" key="1">
    <citation type="submission" date="2016-10" db="EMBL/GenBank/DDBJ databases">
        <authorList>
            <person name="de Groot N.N."/>
        </authorList>
    </citation>
    <scope>NUCLEOTIDE SEQUENCE [LARGE SCALE GENOMIC DNA]</scope>
    <source>
        <strain evidence="1 2">DSM 23048</strain>
    </source>
</reference>
<sequence>MSKKKEQVKDFDLGYKVSRINTTKFSYNDLEEDFIKNLFENEENLKLILDVNIGISLEKSEIFFEINTSLSNKNTNENLILHTGKTTFSLQNLSSTFSKENEKFDLPDGLIVQLYALSYSHARALLSIELNRTAYKDIFYLPVIDPTTILNK</sequence>